<evidence type="ECO:0000256" key="4">
    <source>
        <dbReference type="ARBA" id="ARBA00023295"/>
    </source>
</evidence>
<keyword evidence="1" id="KW-0732">Signal</keyword>
<proteinExistence type="predicted"/>
<feature type="region of interest" description="Disordered" evidence="5">
    <location>
        <begin position="68"/>
        <end position="100"/>
    </location>
</feature>
<evidence type="ECO:0000256" key="2">
    <source>
        <dbReference type="ARBA" id="ARBA00022801"/>
    </source>
</evidence>
<dbReference type="Gene3D" id="2.60.120.200">
    <property type="match status" value="2"/>
</dbReference>
<dbReference type="Gene3D" id="2.115.10.20">
    <property type="entry name" value="Glycosyl hydrolase domain, family 43"/>
    <property type="match status" value="1"/>
</dbReference>
<evidence type="ECO:0000256" key="3">
    <source>
        <dbReference type="ARBA" id="ARBA00023157"/>
    </source>
</evidence>
<evidence type="ECO:0000256" key="1">
    <source>
        <dbReference type="ARBA" id="ARBA00022729"/>
    </source>
</evidence>
<protein>
    <submittedName>
        <fullName evidence="7">Immunoglobulin-like domain-containing protein</fullName>
    </submittedName>
</protein>
<keyword evidence="4" id="KW-0326">Glycosidase</keyword>
<comment type="caution">
    <text evidence="7">The sequence shown here is derived from an EMBL/GenBank/DDBJ whole genome shotgun (WGS) entry which is preliminary data.</text>
</comment>
<dbReference type="CDD" id="cd08983">
    <property type="entry name" value="GH43_Bt3655-like"/>
    <property type="match status" value="1"/>
</dbReference>
<accession>A0ABV7WCP5</accession>
<dbReference type="Pfam" id="PF20578">
    <property type="entry name" value="aBig_2"/>
    <property type="match status" value="3"/>
</dbReference>
<dbReference type="SUPFAM" id="SSF75005">
    <property type="entry name" value="Arabinanase/levansucrase/invertase"/>
    <property type="match status" value="1"/>
</dbReference>
<dbReference type="Pfam" id="PF13385">
    <property type="entry name" value="Laminin_G_3"/>
    <property type="match status" value="2"/>
</dbReference>
<reference evidence="8" key="1">
    <citation type="journal article" date="2019" name="Int. J. Syst. Evol. Microbiol.">
        <title>The Global Catalogue of Microorganisms (GCM) 10K type strain sequencing project: providing services to taxonomists for standard genome sequencing and annotation.</title>
        <authorList>
            <consortium name="The Broad Institute Genomics Platform"/>
            <consortium name="The Broad Institute Genome Sequencing Center for Infectious Disease"/>
            <person name="Wu L."/>
            <person name="Ma J."/>
        </authorList>
    </citation>
    <scope>NUCLEOTIDE SEQUENCE [LARGE SCALE GENOMIC DNA]</scope>
    <source>
        <strain evidence="8">NCAIM B.02333</strain>
    </source>
</reference>
<dbReference type="Proteomes" id="UP001595685">
    <property type="component" value="Unassembled WGS sequence"/>
</dbReference>
<evidence type="ECO:0000259" key="6">
    <source>
        <dbReference type="SMART" id="SM00560"/>
    </source>
</evidence>
<evidence type="ECO:0000256" key="5">
    <source>
        <dbReference type="SAM" id="MobiDB-lite"/>
    </source>
</evidence>
<dbReference type="InterPro" id="IPR006558">
    <property type="entry name" value="LamG-like"/>
</dbReference>
<evidence type="ECO:0000313" key="7">
    <source>
        <dbReference type="EMBL" id="MFC3686767.1"/>
    </source>
</evidence>
<evidence type="ECO:0000313" key="8">
    <source>
        <dbReference type="Proteomes" id="UP001595685"/>
    </source>
</evidence>
<keyword evidence="2" id="KW-0378">Hydrolase</keyword>
<dbReference type="InterPro" id="IPR013320">
    <property type="entry name" value="ConA-like_dom_sf"/>
</dbReference>
<dbReference type="SUPFAM" id="SSF49899">
    <property type="entry name" value="Concanavalin A-like lectins/glucanases"/>
    <property type="match status" value="2"/>
</dbReference>
<dbReference type="Gene3D" id="2.60.40.1080">
    <property type="match status" value="1"/>
</dbReference>
<dbReference type="RefSeq" id="WP_340289131.1">
    <property type="nucleotide sequence ID" value="NZ_JBBEOI010000005.1"/>
</dbReference>
<keyword evidence="8" id="KW-1185">Reference proteome</keyword>
<sequence length="1303" mass="135615">MREAPTASRTGPPRALGAVTAVTAVTLGLSALVASTGPAAAGPVAPDEPVVELLAHYRLDETGGTVAADSSGNGRDAQVVGGAGTATWQGGRGLRLPGGASTDPGAFPAVRLPDGLLAGLDDVTVAYDVLLPGTGPSGPVFSFGDAAGGYLSAAPGAAGSTTARHQASLAAPGAAPATAAAPTGLVRGAWTHVAVTVDGGDDGSLGRLTLHEDGRPVGETSVDAALDAITSPVGYLGRSPVTSGNVRQFTGTVKDVRVYSGVLPADELRALSDALAPGNVQEVVDSLSLGDLSGVREDLALPAAPGLTWTSSDPAVVSATGRATRPAVGAPAATATLTATVTQRGATAARSFVVTVLPRVDIPDAQLRAGLVHEFELDETSGTTLANTGSSGVAATLVNPDKAELTGRGVRFNPGSYESSLTGAYVRLPDDITAGMRELTVDYEVRVDPANVGNHQMFGFGGGTGSCDVGTGAQGSIWASNTAPRPGSRFRVVVGDRSIMQAGGRLLEGAWKHVTYTQALEAGGTTWTGTVYVDGVRYAQATGLTTPPSVSPEGTGCNFLARSQVAGHYSFRGTIADFRVYDRAVGVDEVLALAEETVSTGVRADAAAIDLGDTGSVVRDLVLPELGSVAGSSITWTSSDPSVVDVSTPPATAPKVPVVGRVTRPASGQPDATVTLTATLRKGAQDVTVREIQVTVEAEFDDADAVARDSADLVLYSTDDVRGDLDLPAEGGFGSAVTWSSTTDLITPTGEVTRPGYGRPAVEGTLTATVRRGDAASTRTFPVTVRALPREEEDERYFLGYFKGENIADGEQIMFATSDGNDALNWTGLTGGRPSLVSQLGDQGLRDPHIVRSPDGDTFYMIATDLNWYDQGGYDINDTQYIEVFESHDLVTWTPQRHVEVAPDDAGNAFAPESLWIEEIGAYAVFWAQSLWDDPVNRTGQGNAQMWYALTRDFQTFSEARVWQDPAPLSRIDTTAIKVGDQYYRFTKNEAGNAGSDIFSEKNTDFLETDLDAWTLVAPALGRTTWVAEQAYEGPVVFRANPGDTACPGQFYLWGDRYSDGGGYQGACSADIEAPTWEPKTITMTNAGVPRPRHGTVIPITLREWNDIRGIPNEDVATTTALTVDRDPVGGTATATAVVAAQDTFETGGQVRFTVGPWSETVYLEDGRATVTLPSVPGRQTVTAEFLGYGILEASVATAELDVPAELAVDVAAEVRCLAARTGVLRVTVTNRGESPVSVAVVTPYGSRTLRAVQPGGSAFRVFATRTATVPAGSSTVTITGELDGAEVTTTREVPHPARDCRS</sequence>
<dbReference type="PANTHER" id="PTHR43301:SF3">
    <property type="entry name" value="ARABINAN ENDO-1,5-ALPHA-L-ARABINOSIDASE A-RELATED"/>
    <property type="match status" value="1"/>
</dbReference>
<dbReference type="InterPro" id="IPR050727">
    <property type="entry name" value="GH43_arabinanases"/>
</dbReference>
<name>A0ABV7WCP5_9MICO</name>
<keyword evidence="3" id="KW-1015">Disulfide bond</keyword>
<dbReference type="InterPro" id="IPR023296">
    <property type="entry name" value="Glyco_hydro_beta-prop_sf"/>
</dbReference>
<dbReference type="InterPro" id="IPR046780">
    <property type="entry name" value="aBig_2"/>
</dbReference>
<dbReference type="SMART" id="SM00560">
    <property type="entry name" value="LamGL"/>
    <property type="match status" value="1"/>
</dbReference>
<dbReference type="PANTHER" id="PTHR43301">
    <property type="entry name" value="ARABINAN ENDO-1,5-ALPHA-L-ARABINOSIDASE"/>
    <property type="match status" value="1"/>
</dbReference>
<feature type="domain" description="LamG-like jellyroll fold" evidence="6">
    <location>
        <begin position="121"/>
        <end position="266"/>
    </location>
</feature>
<gene>
    <name evidence="7" type="ORF">ACFOLH_00255</name>
</gene>
<organism evidence="7 8">
    <name type="scientific">Aquipuribacter hungaricus</name>
    <dbReference type="NCBI Taxonomy" id="545624"/>
    <lineage>
        <taxon>Bacteria</taxon>
        <taxon>Bacillati</taxon>
        <taxon>Actinomycetota</taxon>
        <taxon>Actinomycetes</taxon>
        <taxon>Micrococcales</taxon>
        <taxon>Intrasporangiaceae</taxon>
        <taxon>Aquipuribacter</taxon>
    </lineage>
</organism>
<dbReference type="EMBL" id="JBHRWW010000001">
    <property type="protein sequence ID" value="MFC3686767.1"/>
    <property type="molecule type" value="Genomic_DNA"/>
</dbReference>